<dbReference type="AlphaFoldDB" id="A0A927MYZ1"/>
<feature type="compositionally biased region" description="Polar residues" evidence="1">
    <location>
        <begin position="182"/>
        <end position="191"/>
    </location>
</feature>
<dbReference type="InterPro" id="IPR054353">
    <property type="entry name" value="IstA-like_C"/>
</dbReference>
<dbReference type="Proteomes" id="UP000638648">
    <property type="component" value="Unassembled WGS sequence"/>
</dbReference>
<comment type="caution">
    <text evidence="3">The sequence shown here is derived from an EMBL/GenBank/DDBJ whole genome shotgun (WGS) entry which is preliminary data.</text>
</comment>
<name>A0A927MYZ1_9ACTN</name>
<evidence type="ECO:0000259" key="2">
    <source>
        <dbReference type="Pfam" id="PF22483"/>
    </source>
</evidence>
<sequence length="191" mass="20164">MRQSYYSVPARFAGRRLQVRLGATTVRVLDAGKVVAEHARSLHKGSEDLLLDHYLEVLTRKPGALAGSTALACARACGAFTAGHQRFWDAARAQHGDGPGTRALVGVLLLHRSLPAQAVTAGMDAALTVANFDPDVVALEARRTMQTPTTGPQPLVPIPATASPTASIDRPPPSLADYDQLLTHSAQEATA</sequence>
<evidence type="ECO:0000313" key="3">
    <source>
        <dbReference type="EMBL" id="MBE1608909.1"/>
    </source>
</evidence>
<dbReference type="EMBL" id="JADBEM010000001">
    <property type="protein sequence ID" value="MBE1608909.1"/>
    <property type="molecule type" value="Genomic_DNA"/>
</dbReference>
<organism evidence="3 4">
    <name type="scientific">Actinopolymorpha pittospori</name>
    <dbReference type="NCBI Taxonomy" id="648752"/>
    <lineage>
        <taxon>Bacteria</taxon>
        <taxon>Bacillati</taxon>
        <taxon>Actinomycetota</taxon>
        <taxon>Actinomycetes</taxon>
        <taxon>Propionibacteriales</taxon>
        <taxon>Actinopolymorphaceae</taxon>
        <taxon>Actinopolymorpha</taxon>
    </lineage>
</organism>
<evidence type="ECO:0000313" key="4">
    <source>
        <dbReference type="Proteomes" id="UP000638648"/>
    </source>
</evidence>
<feature type="region of interest" description="Disordered" evidence="1">
    <location>
        <begin position="145"/>
        <end position="191"/>
    </location>
</feature>
<feature type="domain" description="Transposase for insertion sequence element IS21-like C-terminal" evidence="2">
    <location>
        <begin position="3"/>
        <end position="46"/>
    </location>
</feature>
<reference evidence="3" key="1">
    <citation type="submission" date="2020-10" db="EMBL/GenBank/DDBJ databases">
        <title>Sequencing the genomes of 1000 actinobacteria strains.</title>
        <authorList>
            <person name="Klenk H.-P."/>
        </authorList>
    </citation>
    <scope>NUCLEOTIDE SEQUENCE</scope>
    <source>
        <strain evidence="3">DSM 45354</strain>
    </source>
</reference>
<evidence type="ECO:0000256" key="1">
    <source>
        <dbReference type="SAM" id="MobiDB-lite"/>
    </source>
</evidence>
<proteinExistence type="predicted"/>
<accession>A0A927MYZ1</accession>
<dbReference type="Pfam" id="PF22483">
    <property type="entry name" value="Mu-transpos_C_2"/>
    <property type="match status" value="1"/>
</dbReference>
<gene>
    <name evidence="3" type="ORF">HEB94_005757</name>
</gene>
<protein>
    <recommendedName>
        <fullName evidence="2">Transposase for insertion sequence element IS21-like C-terminal domain-containing protein</fullName>
    </recommendedName>
</protein>
<keyword evidence="4" id="KW-1185">Reference proteome</keyword>